<evidence type="ECO:0000256" key="2">
    <source>
        <dbReference type="ARBA" id="ARBA00022525"/>
    </source>
</evidence>
<gene>
    <name evidence="4" type="ORF">B5P46_00005</name>
</gene>
<dbReference type="Pfam" id="PF00353">
    <property type="entry name" value="HemolysinCabind"/>
    <property type="match status" value="3"/>
</dbReference>
<dbReference type="PRINTS" id="PR00313">
    <property type="entry name" value="CABNDNGRPT"/>
</dbReference>
<organism evidence="4 5">
    <name type="scientific">Rhizobium leguminosarum</name>
    <dbReference type="NCBI Taxonomy" id="384"/>
    <lineage>
        <taxon>Bacteria</taxon>
        <taxon>Pseudomonadati</taxon>
        <taxon>Pseudomonadota</taxon>
        <taxon>Alphaproteobacteria</taxon>
        <taxon>Hyphomicrobiales</taxon>
        <taxon>Rhizobiaceae</taxon>
        <taxon>Rhizobium/Agrobacterium group</taxon>
        <taxon>Rhizobium</taxon>
    </lineage>
</organism>
<dbReference type="Proteomes" id="UP000290767">
    <property type="component" value="Unassembled WGS sequence"/>
</dbReference>
<dbReference type="PANTHER" id="PTHR38340:SF1">
    <property type="entry name" value="S-LAYER PROTEIN"/>
    <property type="match status" value="1"/>
</dbReference>
<dbReference type="RefSeq" id="WP_164986414.1">
    <property type="nucleotide sequence ID" value="NZ_MZMU01000001.1"/>
</dbReference>
<comment type="subcellular location">
    <subcellularLocation>
        <location evidence="1">Secreted</location>
    </subcellularLocation>
</comment>
<evidence type="ECO:0000256" key="3">
    <source>
        <dbReference type="SAM" id="MobiDB-lite"/>
    </source>
</evidence>
<dbReference type="Gene3D" id="2.150.10.10">
    <property type="entry name" value="Serralysin-like metalloprotease, C-terminal"/>
    <property type="match status" value="3"/>
</dbReference>
<feature type="region of interest" description="Disordered" evidence="3">
    <location>
        <begin position="44"/>
        <end position="116"/>
    </location>
</feature>
<comment type="caution">
    <text evidence="4">The sequence shown here is derived from an EMBL/GenBank/DDBJ whole genome shotgun (WGS) entry which is preliminary data.</text>
</comment>
<dbReference type="InterPro" id="IPR011049">
    <property type="entry name" value="Serralysin-like_metalloprot_C"/>
</dbReference>
<dbReference type="PANTHER" id="PTHR38340">
    <property type="entry name" value="S-LAYER PROTEIN"/>
    <property type="match status" value="1"/>
</dbReference>
<name>A0A4Q1UHD4_RHILE</name>
<dbReference type="GO" id="GO:0005509">
    <property type="term" value="F:calcium ion binding"/>
    <property type="evidence" value="ECO:0007669"/>
    <property type="project" value="InterPro"/>
</dbReference>
<reference evidence="4 5" key="1">
    <citation type="submission" date="2017-03" db="EMBL/GenBank/DDBJ databases">
        <authorList>
            <person name="Safronova V.I."/>
            <person name="Sazanova A.L."/>
            <person name="Chirak E.R."/>
        </authorList>
    </citation>
    <scope>NUCLEOTIDE SEQUENCE [LARGE SCALE GENOMIC DNA]</scope>
    <source>
        <strain evidence="4 5">Tri-43</strain>
    </source>
</reference>
<evidence type="ECO:0000313" key="5">
    <source>
        <dbReference type="Proteomes" id="UP000290767"/>
    </source>
</evidence>
<dbReference type="GO" id="GO:0005576">
    <property type="term" value="C:extracellular region"/>
    <property type="evidence" value="ECO:0007669"/>
    <property type="project" value="UniProtKB-SubCell"/>
</dbReference>
<proteinExistence type="predicted"/>
<accession>A0A4Q1UHD4</accession>
<evidence type="ECO:0000256" key="1">
    <source>
        <dbReference type="ARBA" id="ARBA00004613"/>
    </source>
</evidence>
<feature type="compositionally biased region" description="Polar residues" evidence="3">
    <location>
        <begin position="89"/>
        <end position="110"/>
    </location>
</feature>
<dbReference type="SUPFAM" id="SSF51120">
    <property type="entry name" value="beta-Roll"/>
    <property type="match status" value="3"/>
</dbReference>
<keyword evidence="2" id="KW-0964">Secreted</keyword>
<dbReference type="InterPro" id="IPR059226">
    <property type="entry name" value="Choice_anch_Q_dom"/>
</dbReference>
<sequence length="405" mass="39552">AGAASDNFHLGSGSAAIDSGTAKYGVGSVDLDGHARVVGTVDMGAYESGSSSTPGTPTTPTQPGTPTTPTQPGTPTTPTQPETPTTPTKVFNGTNGNDILPHTGQSNGGNETFKGLGGSDVLKGGAGADVLDGGNGTDTASYAGSGAVNVNLATKAVSGGQATGDKIVSIENLTGSSYSDVLTGGNGGSNVLNGGAGADKLSGGAGGDVINGGADNDTAGYASSGAVNVNLATGAATGGHAAGDKFVSIENLTGSSYNDVLTGNSGSNVLNGGAGADKLTGGLGNDKLFGKAGADMLTGSGGGDTFVFDVKPSNTSVDKIRDFSSAAGDKLMLDHSVFDTLSLSKFSDENFVLGTKALEADDKLIYDKASGYLSYDADGSAAGAAVHVADLDNSAALHFKDFLLV</sequence>
<dbReference type="AlphaFoldDB" id="A0A4Q1UHD4"/>
<protein>
    <submittedName>
        <fullName evidence="4">RTX toxin</fullName>
    </submittedName>
</protein>
<feature type="compositionally biased region" description="Low complexity" evidence="3">
    <location>
        <begin position="53"/>
        <end position="88"/>
    </location>
</feature>
<dbReference type="NCBIfam" id="NF041518">
    <property type="entry name" value="choice_anch_Q"/>
    <property type="match status" value="1"/>
</dbReference>
<feature type="non-terminal residue" evidence="4">
    <location>
        <position position="1"/>
    </location>
</feature>
<dbReference type="InterPro" id="IPR001343">
    <property type="entry name" value="Hemolysn_Ca-bd"/>
</dbReference>
<dbReference type="EMBL" id="MZMU01000001">
    <property type="protein sequence ID" value="RXT30368.1"/>
    <property type="molecule type" value="Genomic_DNA"/>
</dbReference>
<evidence type="ECO:0000313" key="4">
    <source>
        <dbReference type="EMBL" id="RXT30368.1"/>
    </source>
</evidence>
<dbReference type="InterPro" id="IPR050557">
    <property type="entry name" value="RTX_toxin/Mannuronan_C5-epim"/>
</dbReference>